<gene>
    <name evidence="1" type="ORF">UFOPK2295_01551</name>
</gene>
<name>A0A6J6NAI4_9ZZZZ</name>
<dbReference type="AlphaFoldDB" id="A0A6J6NAI4"/>
<accession>A0A6J6NAI4</accession>
<proteinExistence type="predicted"/>
<reference evidence="1" key="1">
    <citation type="submission" date="2020-05" db="EMBL/GenBank/DDBJ databases">
        <authorList>
            <person name="Chiriac C."/>
            <person name="Salcher M."/>
            <person name="Ghai R."/>
            <person name="Kavagutti S V."/>
        </authorList>
    </citation>
    <scope>NUCLEOTIDE SEQUENCE</scope>
</reference>
<protein>
    <submittedName>
        <fullName evidence="1">Unannotated protein</fullName>
    </submittedName>
</protein>
<organism evidence="1">
    <name type="scientific">freshwater metagenome</name>
    <dbReference type="NCBI Taxonomy" id="449393"/>
    <lineage>
        <taxon>unclassified sequences</taxon>
        <taxon>metagenomes</taxon>
        <taxon>ecological metagenomes</taxon>
    </lineage>
</organism>
<evidence type="ECO:0000313" key="1">
    <source>
        <dbReference type="EMBL" id="CAB4683570.1"/>
    </source>
</evidence>
<sequence length="429" mass="43452">MVSDSAELAGDTFPAGSVITVLTDHSPSLNEGKSQLLTDADATYVQDTVVPSAFLADTVTEVPAGKAPPDKDGVVSDVRLSVAEAPVSDEATRSGVPAVGAEASMESNSAELAGDTFPAGSVITVLTDHSPSLNEGKSQLLTDADATYVHDTVVPSDFLADTVTEVPAGSTPPETDGVESDVRLSVAEAPVSDAFNKSGAPGADADVAIVIDNADVLPVLPEASVTFATTDHAPSVKVPRVHDDATPTVYVHVTSVAPGRLAVMTTTSPVAWPVSENAGVASDVLLSVEDEPVSDDAARSTASPPTAFVSIPIESDVGLLLVLPAGSVTDDVMVHVPSPNVGNVQFVALPTTYEQVTVFVPFVALSVMVSPELPPVALNVGVLSFVLLSVLLVPVSELVARSGTPGAAGALASIETDNAADAVDAPEVG</sequence>
<dbReference type="EMBL" id="CAEZWV010000045">
    <property type="protein sequence ID" value="CAB4683570.1"/>
    <property type="molecule type" value="Genomic_DNA"/>
</dbReference>